<dbReference type="PROSITE" id="PS00300">
    <property type="entry name" value="SRP54"/>
    <property type="match status" value="1"/>
</dbReference>
<dbReference type="GO" id="GO:0003924">
    <property type="term" value="F:GTPase activity"/>
    <property type="evidence" value="ECO:0007669"/>
    <property type="project" value="UniProtKB-UniRule"/>
</dbReference>
<dbReference type="InterPro" id="IPR036891">
    <property type="entry name" value="Signal_recog_part_SRP54_M_sf"/>
</dbReference>
<dbReference type="AlphaFoldDB" id="A0AAJ1UWP2"/>
<dbReference type="Pfam" id="PF00448">
    <property type="entry name" value="SRP54"/>
    <property type="match status" value="1"/>
</dbReference>
<dbReference type="InterPro" id="IPR004125">
    <property type="entry name" value="Signal_recog_particle_SRP54_M"/>
</dbReference>
<dbReference type="InterPro" id="IPR004780">
    <property type="entry name" value="SRP"/>
</dbReference>
<evidence type="ECO:0000256" key="7">
    <source>
        <dbReference type="ARBA" id="ARBA00023135"/>
    </source>
</evidence>
<comment type="function">
    <text evidence="10">Involved in targeting and insertion of nascent membrane proteins into the cytoplasmic membrane. Binds to the hydrophobic signal sequence of the ribosome-nascent chain (RNC) as it emerges from the ribosomes. The SRP-RNC complex is then targeted to the cytoplasmic membrane where it interacts with the SRP receptor FtsY.</text>
</comment>
<protein>
    <recommendedName>
        <fullName evidence="10">Signal recognition particle protein</fullName>
        <ecNumber evidence="10">3.6.5.4</ecNumber>
    </recommendedName>
    <alternativeName>
        <fullName evidence="10">Fifty-four homolog</fullName>
    </alternativeName>
</protein>
<dbReference type="GO" id="GO:0005525">
    <property type="term" value="F:GTP binding"/>
    <property type="evidence" value="ECO:0007669"/>
    <property type="project" value="UniProtKB-UniRule"/>
</dbReference>
<evidence type="ECO:0000313" key="12">
    <source>
        <dbReference type="EMBL" id="MDJ1645655.1"/>
    </source>
</evidence>
<dbReference type="CDD" id="cd18539">
    <property type="entry name" value="SRP_G"/>
    <property type="match status" value="1"/>
</dbReference>
<evidence type="ECO:0000256" key="9">
    <source>
        <dbReference type="ARBA" id="ARBA00048027"/>
    </source>
</evidence>
<dbReference type="InterPro" id="IPR003593">
    <property type="entry name" value="AAA+_ATPase"/>
</dbReference>
<dbReference type="PANTHER" id="PTHR11564">
    <property type="entry name" value="SIGNAL RECOGNITION PARTICLE 54K PROTEIN SRP54"/>
    <property type="match status" value="1"/>
</dbReference>
<sequence length="455" mass="50303">MFNFIQKRITKSIDKLSKKALVQEEDIIEVIRDIKLSLLEADVNLIVVKTFIKNVKEKAINTNIVGSLNASQQFIKIVKDELIEILGKYSSNISINSTPHKIMMVGLQGSGKTTTAVKLGHFFRKKKLINNPLMVACDIYRPAAVQQLITLSKSVSLPYYEEGTASSAQIIAENALQYAKENQSDLIIFDTAGRLAIDENLMQELEELKKIIKPNEIIFVADAMSGQDVVNVAKAFHDRLKLTSTIITKLDGDARGGAALSIRYLLNIPIKFIGTGEGISNIDLFHPERMAERILGMGDILSLIEKAQDVIDGKKANKLLNKFVTGVFTLNDLLDSILQLEKLGSLSKIASMIPGLNKISPEMVEKAQQKAWKYQVLMSSMTLKERNNPKLLKDPSRKARVIKGSGRPVQEFNQLLNEYEKMAQKVKDISTLIKSGKFDPSALGGLGGFGSLGSI</sequence>
<dbReference type="PANTHER" id="PTHR11564:SF5">
    <property type="entry name" value="SIGNAL RECOGNITION PARTICLE SUBUNIT SRP54"/>
    <property type="match status" value="1"/>
</dbReference>
<comment type="subunit">
    <text evidence="10">Part of the signal recognition particle protein translocation system, which is composed of SRP and FtsY.</text>
</comment>
<evidence type="ECO:0000256" key="6">
    <source>
        <dbReference type="ARBA" id="ARBA00023134"/>
    </source>
</evidence>
<evidence type="ECO:0000256" key="4">
    <source>
        <dbReference type="ARBA" id="ARBA00022801"/>
    </source>
</evidence>
<keyword evidence="4 10" id="KW-0378">Hydrolase</keyword>
<dbReference type="SMART" id="SM00962">
    <property type="entry name" value="SRP54"/>
    <property type="match status" value="1"/>
</dbReference>
<reference evidence="12" key="1">
    <citation type="submission" date="2023-05" db="EMBL/GenBank/DDBJ databases">
        <title>Mycoplasma phocimorsus sp. nov., isolated from Scandinavian patients with seal finger or septic arthritis after contact with seals.</title>
        <authorList>
            <person name="Skafte-Holm A."/>
            <person name="Pedersen T.R."/>
            <person name="Froelund M."/>
            <person name="Stegger M."/>
            <person name="Qvortrup K."/>
            <person name="Michaels D.L."/>
            <person name="Brown D.R."/>
            <person name="Jensen J.S."/>
        </authorList>
    </citation>
    <scope>NUCLEOTIDE SEQUENCE</scope>
    <source>
        <strain evidence="12">M5725</strain>
    </source>
</reference>
<gene>
    <name evidence="10 12" type="primary">ffh</name>
    <name evidence="12" type="ORF">QLQ80_00930</name>
</gene>
<keyword evidence="13" id="KW-1185">Reference proteome</keyword>
<dbReference type="InterPro" id="IPR042101">
    <property type="entry name" value="SRP54_N_sf"/>
</dbReference>
<dbReference type="InterPro" id="IPR036225">
    <property type="entry name" value="SRP/SRP_N"/>
</dbReference>
<evidence type="ECO:0000256" key="8">
    <source>
        <dbReference type="ARBA" id="ARBA00023274"/>
    </source>
</evidence>
<dbReference type="RefSeq" id="WP_283827169.1">
    <property type="nucleotide sequence ID" value="NZ_JASDDP010000010.1"/>
</dbReference>
<evidence type="ECO:0000256" key="3">
    <source>
        <dbReference type="ARBA" id="ARBA00022741"/>
    </source>
</evidence>
<dbReference type="InterPro" id="IPR013822">
    <property type="entry name" value="Signal_recog_particl_SRP54_hlx"/>
</dbReference>
<feature type="domain" description="SRP54-type proteins GTP-binding" evidence="11">
    <location>
        <begin position="269"/>
        <end position="282"/>
    </location>
</feature>
<keyword evidence="8 10" id="KW-0687">Ribonucleoprotein</keyword>
<dbReference type="EMBL" id="JASDDP010000010">
    <property type="protein sequence ID" value="MDJ1645655.1"/>
    <property type="molecule type" value="Genomic_DNA"/>
</dbReference>
<dbReference type="GO" id="GO:0008312">
    <property type="term" value="F:7S RNA binding"/>
    <property type="evidence" value="ECO:0007669"/>
    <property type="project" value="InterPro"/>
</dbReference>
<accession>A0AAJ1UWP2</accession>
<evidence type="ECO:0000256" key="5">
    <source>
        <dbReference type="ARBA" id="ARBA00022884"/>
    </source>
</evidence>
<dbReference type="SUPFAM" id="SSF47364">
    <property type="entry name" value="Domain of the SRP/SRP receptor G-proteins"/>
    <property type="match status" value="1"/>
</dbReference>
<dbReference type="InterPro" id="IPR022941">
    <property type="entry name" value="SRP54"/>
</dbReference>
<dbReference type="GO" id="GO:0006614">
    <property type="term" value="P:SRP-dependent cotranslational protein targeting to membrane"/>
    <property type="evidence" value="ECO:0007669"/>
    <property type="project" value="InterPro"/>
</dbReference>
<organism evidence="12 13">
    <name type="scientific">Mycoplasma phocimorsus</name>
    <dbReference type="NCBI Taxonomy" id="3045839"/>
    <lineage>
        <taxon>Bacteria</taxon>
        <taxon>Bacillati</taxon>
        <taxon>Mycoplasmatota</taxon>
        <taxon>Mollicutes</taxon>
        <taxon>Mycoplasmataceae</taxon>
        <taxon>Mycoplasma</taxon>
    </lineage>
</organism>
<dbReference type="Pfam" id="PF02881">
    <property type="entry name" value="SRP54_N"/>
    <property type="match status" value="1"/>
</dbReference>
<evidence type="ECO:0000256" key="10">
    <source>
        <dbReference type="HAMAP-Rule" id="MF_00306"/>
    </source>
</evidence>
<comment type="catalytic activity">
    <reaction evidence="9 10">
        <text>GTP + H2O = GDP + phosphate + H(+)</text>
        <dbReference type="Rhea" id="RHEA:19669"/>
        <dbReference type="ChEBI" id="CHEBI:15377"/>
        <dbReference type="ChEBI" id="CHEBI:15378"/>
        <dbReference type="ChEBI" id="CHEBI:37565"/>
        <dbReference type="ChEBI" id="CHEBI:43474"/>
        <dbReference type="ChEBI" id="CHEBI:58189"/>
        <dbReference type="EC" id="3.6.5.4"/>
    </reaction>
</comment>
<dbReference type="InterPro" id="IPR027417">
    <property type="entry name" value="P-loop_NTPase"/>
</dbReference>
<dbReference type="Gene3D" id="1.20.120.140">
    <property type="entry name" value="Signal recognition particle SRP54, nucleotide-binding domain"/>
    <property type="match status" value="1"/>
</dbReference>
<comment type="domain">
    <text evidence="10">Composed of three domains: the N-terminal N domain, which is responsible for interactions with the ribosome, the central G domain, which binds GTP, and the C-terminal M domain, which binds the RNA and the signal sequence of the RNC.</text>
</comment>
<dbReference type="Pfam" id="PF02978">
    <property type="entry name" value="SRP_SPB"/>
    <property type="match status" value="1"/>
</dbReference>
<dbReference type="EC" id="3.6.5.4" evidence="10"/>
<dbReference type="GO" id="GO:0048500">
    <property type="term" value="C:signal recognition particle"/>
    <property type="evidence" value="ECO:0007669"/>
    <property type="project" value="UniProtKB-UniRule"/>
</dbReference>
<keyword evidence="2 10" id="KW-0963">Cytoplasm</keyword>
<dbReference type="InterPro" id="IPR000897">
    <property type="entry name" value="SRP54_GTPase_dom"/>
</dbReference>
<comment type="caution">
    <text evidence="12">The sequence shown here is derived from an EMBL/GenBank/DDBJ whole genome shotgun (WGS) entry which is preliminary data.</text>
</comment>
<keyword evidence="3 10" id="KW-0547">Nucleotide-binding</keyword>
<dbReference type="SMART" id="SM00382">
    <property type="entry name" value="AAA"/>
    <property type="match status" value="1"/>
</dbReference>
<keyword evidence="7 10" id="KW-0733">Signal recognition particle</keyword>
<proteinExistence type="inferred from homology"/>
<keyword evidence="5 10" id="KW-0694">RNA-binding</keyword>
<evidence type="ECO:0000313" key="13">
    <source>
        <dbReference type="Proteomes" id="UP001224428"/>
    </source>
</evidence>
<evidence type="ECO:0000256" key="1">
    <source>
        <dbReference type="ARBA" id="ARBA00005450"/>
    </source>
</evidence>
<keyword evidence="6 10" id="KW-0342">GTP-binding</keyword>
<comment type="subcellular location">
    <subcellularLocation>
        <location evidence="10">Cytoplasm</location>
    </subcellularLocation>
    <text evidence="10">The SRP-RNC complex is targeted to the cytoplasmic membrane.</text>
</comment>
<dbReference type="Proteomes" id="UP001224428">
    <property type="component" value="Unassembled WGS sequence"/>
</dbReference>
<comment type="similarity">
    <text evidence="1 10">Belongs to the GTP-binding SRP family. SRP54 subfamily.</text>
</comment>
<feature type="binding site" evidence="10">
    <location>
        <begin position="248"/>
        <end position="251"/>
    </location>
    <ligand>
        <name>GTP</name>
        <dbReference type="ChEBI" id="CHEBI:37565"/>
    </ligand>
</feature>
<dbReference type="SMART" id="SM00963">
    <property type="entry name" value="SRP54_N"/>
    <property type="match status" value="1"/>
</dbReference>
<dbReference type="Gene3D" id="3.40.50.300">
    <property type="entry name" value="P-loop containing nucleotide triphosphate hydrolases"/>
    <property type="match status" value="1"/>
</dbReference>
<dbReference type="NCBIfam" id="TIGR00959">
    <property type="entry name" value="ffh"/>
    <property type="match status" value="1"/>
</dbReference>
<evidence type="ECO:0000259" key="11">
    <source>
        <dbReference type="PROSITE" id="PS00300"/>
    </source>
</evidence>
<feature type="binding site" evidence="10">
    <location>
        <begin position="106"/>
        <end position="113"/>
    </location>
    <ligand>
        <name>GTP</name>
        <dbReference type="ChEBI" id="CHEBI:37565"/>
    </ligand>
</feature>
<dbReference type="SUPFAM" id="SSF47446">
    <property type="entry name" value="Signal peptide-binding domain"/>
    <property type="match status" value="1"/>
</dbReference>
<evidence type="ECO:0000256" key="2">
    <source>
        <dbReference type="ARBA" id="ARBA00022490"/>
    </source>
</evidence>
<feature type="binding site" evidence="10">
    <location>
        <begin position="190"/>
        <end position="194"/>
    </location>
    <ligand>
        <name>GTP</name>
        <dbReference type="ChEBI" id="CHEBI:37565"/>
    </ligand>
</feature>
<name>A0AAJ1UWP2_9MOLU</name>
<dbReference type="SUPFAM" id="SSF52540">
    <property type="entry name" value="P-loop containing nucleoside triphosphate hydrolases"/>
    <property type="match status" value="1"/>
</dbReference>
<dbReference type="HAMAP" id="MF_00306">
    <property type="entry name" value="SRP54"/>
    <property type="match status" value="1"/>
</dbReference>
<dbReference type="Gene3D" id="1.10.260.30">
    <property type="entry name" value="Signal recognition particle, SRP54 subunit, M-domain"/>
    <property type="match status" value="1"/>
</dbReference>